<gene>
    <name evidence="1" type="ORF">SAMN05660991_01894</name>
</gene>
<dbReference type="InterPro" id="IPR036188">
    <property type="entry name" value="FAD/NAD-bd_sf"/>
</dbReference>
<dbReference type="SUPFAM" id="SSF51905">
    <property type="entry name" value="FAD/NAD(P)-binding domain"/>
    <property type="match status" value="2"/>
</dbReference>
<dbReference type="RefSeq" id="WP_091942462.1">
    <property type="nucleotide sequence ID" value="NZ_FOEE01000005.1"/>
</dbReference>
<name>A0A1H8SXF1_9ACTN</name>
<dbReference type="EMBL" id="FOEE01000005">
    <property type="protein sequence ID" value="SEO83156.1"/>
    <property type="molecule type" value="Genomic_DNA"/>
</dbReference>
<dbReference type="Pfam" id="PF13738">
    <property type="entry name" value="Pyr_redox_3"/>
    <property type="match status" value="1"/>
</dbReference>
<organism evidence="1 2">
    <name type="scientific">Trujillonella endophytica</name>
    <dbReference type="NCBI Taxonomy" id="673521"/>
    <lineage>
        <taxon>Bacteria</taxon>
        <taxon>Bacillati</taxon>
        <taxon>Actinomycetota</taxon>
        <taxon>Actinomycetes</taxon>
        <taxon>Geodermatophilales</taxon>
        <taxon>Geodermatophilaceae</taxon>
        <taxon>Trujillonella</taxon>
    </lineage>
</organism>
<keyword evidence="1" id="KW-0503">Monooxygenase</keyword>
<dbReference type="OrthoDB" id="5168853at2"/>
<dbReference type="PRINTS" id="PR00419">
    <property type="entry name" value="ADXRDTASE"/>
</dbReference>
<evidence type="ECO:0000313" key="1">
    <source>
        <dbReference type="EMBL" id="SEO83156.1"/>
    </source>
</evidence>
<dbReference type="Proteomes" id="UP000198960">
    <property type="component" value="Unassembled WGS sequence"/>
</dbReference>
<dbReference type="GO" id="GO:0004497">
    <property type="term" value="F:monooxygenase activity"/>
    <property type="evidence" value="ECO:0007669"/>
    <property type="project" value="UniProtKB-KW"/>
</dbReference>
<proteinExistence type="predicted"/>
<keyword evidence="1" id="KW-0560">Oxidoreductase</keyword>
<dbReference type="PANTHER" id="PTHR42877">
    <property type="entry name" value="L-ORNITHINE N(5)-MONOOXYGENASE-RELATED"/>
    <property type="match status" value="1"/>
</dbReference>
<dbReference type="STRING" id="673521.SAMN05660991_01894"/>
<dbReference type="PANTHER" id="PTHR42877:SF4">
    <property type="entry name" value="FAD_NAD(P)-BINDING DOMAIN-CONTAINING PROTEIN-RELATED"/>
    <property type="match status" value="1"/>
</dbReference>
<dbReference type="InterPro" id="IPR051209">
    <property type="entry name" value="FAD-bind_Monooxygenase_sf"/>
</dbReference>
<sequence length="653" mass="73745">MDLPQNARDLRAQAPVDEDFLRRAVEAADPNALRVALYQATGDPELLEFETYVEVLDKGHLSRHSRLNIVEADRPALREKAVRFLLEHQHALHEVDPGPDELTSLISLALGGRELTGPEVPELRSMASFDDYPLFVSDWTDGRKPELPEDLVVAIIGTGHSGIAIAVHLQKLGIPYVVYERRPEIGGVWSINRYPDIRVDTMSSTFQLAFVKRYPWTEYFARGPEVRQYMHDVAVDFGVHEHIRFSHDVRSMTFDEETSRWDLEIVRDGETVHTSVSYVVAATGLFSTAKDLDVPGIRDFTGVRTHTTEWPDDLSVEGRSVAVVGNGSTGVQLLARIAEEAKQVYVHVRTPQWISPQIHYGEPITPEFRWLLDHMPYYWNWDRFVWLAASGEAVGGMFVPDPQWKAGGGHFSELNDSLRARLTRYIRDQLGDREDLVAALTPTYPPWARRMIIDNDWYKALLRDNVELVTEPIDHVEADAVVTADGWRREVDVIVAAAGFDVTKYLFPIRAVGRGGVSLEEKWERDGVGPRAFWSVTVPGFPNLFIMYGPNSQGGAGGGLSAMLQLWTTHIAGLIIRTVERGAKEIEVKDDVFEAHNAALDARTSQMIWMDPDSRDRNYYVSHGRVQSMNAWAPAEHWAAMTDPDLDRDFDVR</sequence>
<protein>
    <submittedName>
        <fullName evidence="1">4-hydroxyacetophenone monooxygenase</fullName>
    </submittedName>
</protein>
<keyword evidence="2" id="KW-1185">Reference proteome</keyword>
<evidence type="ECO:0000313" key="2">
    <source>
        <dbReference type="Proteomes" id="UP000198960"/>
    </source>
</evidence>
<reference evidence="2" key="1">
    <citation type="submission" date="2016-10" db="EMBL/GenBank/DDBJ databases">
        <authorList>
            <person name="Varghese N."/>
            <person name="Submissions S."/>
        </authorList>
    </citation>
    <scope>NUCLEOTIDE SEQUENCE [LARGE SCALE GENOMIC DNA]</scope>
    <source>
        <strain evidence="2">DSM 45413</strain>
    </source>
</reference>
<accession>A0A1H8SXF1</accession>
<dbReference type="Gene3D" id="3.50.50.60">
    <property type="entry name" value="FAD/NAD(P)-binding domain"/>
    <property type="match status" value="2"/>
</dbReference>
<dbReference type="AlphaFoldDB" id="A0A1H8SXF1"/>